<feature type="compositionally biased region" description="Low complexity" evidence="10">
    <location>
        <begin position="14"/>
        <end position="24"/>
    </location>
</feature>
<dbReference type="InterPro" id="IPR019384">
    <property type="entry name" value="FHIP"/>
</dbReference>
<feature type="repeat" description="NHL" evidence="8">
    <location>
        <begin position="1993"/>
        <end position="2029"/>
    </location>
</feature>
<evidence type="ECO:0000256" key="9">
    <source>
        <dbReference type="SAM" id="Coils"/>
    </source>
</evidence>
<dbReference type="Gene3D" id="2.120.10.30">
    <property type="entry name" value="TolB, C-terminal domain"/>
    <property type="match status" value="1"/>
</dbReference>
<gene>
    <name evidence="12" type="ORF">CRENBAI_022704</name>
</gene>
<dbReference type="GO" id="GO:0007032">
    <property type="term" value="P:endosome organization"/>
    <property type="evidence" value="ECO:0007669"/>
    <property type="project" value="TreeGrafter"/>
</dbReference>
<keyword evidence="9" id="KW-0175">Coiled coil</keyword>
<dbReference type="InterPro" id="IPR011042">
    <property type="entry name" value="6-blade_b-propeller_TolB-like"/>
</dbReference>
<dbReference type="Pfam" id="PF01436">
    <property type="entry name" value="NHL"/>
    <property type="match status" value="1"/>
</dbReference>
<dbReference type="SUPFAM" id="SSF101898">
    <property type="entry name" value="NHL repeat"/>
    <property type="match status" value="1"/>
</dbReference>
<dbReference type="InterPro" id="IPR001258">
    <property type="entry name" value="NHL_repeat"/>
</dbReference>
<dbReference type="PANTHER" id="PTHR21705:SF4">
    <property type="entry name" value="FHF COMPLEX SUBUNIT HOOK-INTERACTING PROTEIN 1B"/>
    <property type="match status" value="1"/>
</dbReference>
<keyword evidence="2" id="KW-0677">Repeat</keyword>
<dbReference type="GO" id="GO:0070695">
    <property type="term" value="C:FHF complex"/>
    <property type="evidence" value="ECO:0007669"/>
    <property type="project" value="TreeGrafter"/>
</dbReference>
<dbReference type="Pfam" id="PF19311">
    <property type="entry name" value="KELAA"/>
    <property type="match status" value="1"/>
</dbReference>
<feature type="region of interest" description="Disordered" evidence="10">
    <location>
        <begin position="1"/>
        <end position="24"/>
    </location>
</feature>
<evidence type="ECO:0000256" key="2">
    <source>
        <dbReference type="ARBA" id="ARBA00022737"/>
    </source>
</evidence>
<organism evidence="12 13">
    <name type="scientific">Crenichthys baileyi</name>
    <name type="common">White River springfish</name>
    <dbReference type="NCBI Taxonomy" id="28760"/>
    <lineage>
        <taxon>Eukaryota</taxon>
        <taxon>Metazoa</taxon>
        <taxon>Chordata</taxon>
        <taxon>Craniata</taxon>
        <taxon>Vertebrata</taxon>
        <taxon>Euteleostomi</taxon>
        <taxon>Actinopterygii</taxon>
        <taxon>Neopterygii</taxon>
        <taxon>Teleostei</taxon>
        <taxon>Neoteleostei</taxon>
        <taxon>Acanthomorphata</taxon>
        <taxon>Ovalentaria</taxon>
        <taxon>Atherinomorphae</taxon>
        <taxon>Cyprinodontiformes</taxon>
        <taxon>Goodeidae</taxon>
        <taxon>Crenichthys</taxon>
    </lineage>
</organism>
<proteinExistence type="inferred from homology"/>
<feature type="region of interest" description="Disordered" evidence="10">
    <location>
        <begin position="584"/>
        <end position="603"/>
    </location>
</feature>
<feature type="compositionally biased region" description="Polar residues" evidence="10">
    <location>
        <begin position="1513"/>
        <end position="1529"/>
    </location>
</feature>
<dbReference type="PANTHER" id="PTHR21705">
    <property type="entry name" value="RAI16 PROTEIN-RELATED"/>
    <property type="match status" value="1"/>
</dbReference>
<feature type="region of interest" description="Disordered" evidence="10">
    <location>
        <begin position="1187"/>
        <end position="1213"/>
    </location>
</feature>
<keyword evidence="13" id="KW-1185">Reference proteome</keyword>
<evidence type="ECO:0000256" key="10">
    <source>
        <dbReference type="SAM" id="MobiDB-lite"/>
    </source>
</evidence>
<dbReference type="GO" id="GO:0007040">
    <property type="term" value="P:lysosome organization"/>
    <property type="evidence" value="ECO:0007669"/>
    <property type="project" value="TreeGrafter"/>
</dbReference>
<feature type="compositionally biased region" description="Polar residues" evidence="10">
    <location>
        <begin position="1602"/>
        <end position="1613"/>
    </location>
</feature>
<dbReference type="InterPro" id="IPR045668">
    <property type="entry name" value="FHIP_KELAA_motif"/>
</dbReference>
<keyword evidence="1" id="KW-0813">Transport</keyword>
<dbReference type="PROSITE" id="PS51125">
    <property type="entry name" value="NHL"/>
    <property type="match status" value="2"/>
</dbReference>
<dbReference type="Pfam" id="PF10257">
    <property type="entry name" value="RAI16-like"/>
    <property type="match status" value="1"/>
</dbReference>
<feature type="region of interest" description="Disordered" evidence="10">
    <location>
        <begin position="1597"/>
        <end position="1624"/>
    </location>
</feature>
<dbReference type="CDD" id="cd14961">
    <property type="entry name" value="NHL_TRIM32_like"/>
    <property type="match status" value="1"/>
</dbReference>
<feature type="region of interest" description="Disordered" evidence="10">
    <location>
        <begin position="738"/>
        <end position="818"/>
    </location>
</feature>
<protein>
    <recommendedName>
        <fullName evidence="5">FHF complex subunit HOOK-interacting protein 1B</fullName>
    </recommendedName>
</protein>
<dbReference type="GO" id="GO:0045022">
    <property type="term" value="P:early endosome to late endosome transport"/>
    <property type="evidence" value="ECO:0007669"/>
    <property type="project" value="TreeGrafter"/>
</dbReference>
<accession>A0AAV9SPA2</accession>
<comment type="function">
    <text evidence="6">Component of the FTS/Hook/FHIP complex (FHF complex). The FHF complex may function to promote vesicle trafficking and/or fusion via the homotypic vesicular protein sorting complex (the HOPS complex). FHF complex promotes the distribution of AP-4 complex to the perinuclear area of the cell.</text>
</comment>
<evidence type="ECO:0000256" key="1">
    <source>
        <dbReference type="ARBA" id="ARBA00022448"/>
    </source>
</evidence>
<evidence type="ECO:0000256" key="6">
    <source>
        <dbReference type="ARBA" id="ARBA00046048"/>
    </source>
</evidence>
<evidence type="ECO:0000313" key="13">
    <source>
        <dbReference type="Proteomes" id="UP001311232"/>
    </source>
</evidence>
<dbReference type="GO" id="GO:0015031">
    <property type="term" value="P:protein transport"/>
    <property type="evidence" value="ECO:0007669"/>
    <property type="project" value="UniProtKB-KW"/>
</dbReference>
<feature type="region of interest" description="Disordered" evidence="10">
    <location>
        <begin position="1506"/>
        <end position="1581"/>
    </location>
</feature>
<feature type="region of interest" description="Disordered" evidence="10">
    <location>
        <begin position="658"/>
        <end position="682"/>
    </location>
</feature>
<comment type="caution">
    <text evidence="12">The sequence shown here is derived from an EMBL/GenBank/DDBJ whole genome shotgun (WGS) entry which is preliminary data.</text>
</comment>
<reference evidence="12 13" key="1">
    <citation type="submission" date="2021-06" db="EMBL/GenBank/DDBJ databases">
        <authorList>
            <person name="Palmer J.M."/>
        </authorList>
    </citation>
    <scope>NUCLEOTIDE SEQUENCE [LARGE SCALE GENOMIC DNA]</scope>
    <source>
        <strain evidence="12 13">MEX-2019</strain>
        <tissue evidence="12">Muscle</tissue>
    </source>
</reference>
<evidence type="ECO:0000256" key="3">
    <source>
        <dbReference type="ARBA" id="ARBA00022927"/>
    </source>
</evidence>
<evidence type="ECO:0000256" key="7">
    <source>
        <dbReference type="ARBA" id="ARBA00046925"/>
    </source>
</evidence>
<evidence type="ECO:0000256" key="8">
    <source>
        <dbReference type="PROSITE-ProRule" id="PRU00504"/>
    </source>
</evidence>
<evidence type="ECO:0000313" key="12">
    <source>
        <dbReference type="EMBL" id="KAK5622903.1"/>
    </source>
</evidence>
<sequence length="2071" mass="226776">MSWLSRLNPRSGRSAVPSAAPSSPCTADPETCLMVFENHWRQVSWVLDQRETSSSSDDLTAVRNNTDQMLCLLAEERPAESTEGGPCVAPMGPILELVVTENILERLVQWHLRRGLDPDSQGALLKLFEMLIGQSQQPLLQHTAVLHPLLRLLGACADPELGCPLALENSLVLLLNQVCVSMARQPVVLEMLFQAAPAQQGSTNLLIFSLLVPFIHRDGAIGQQARDALLLVMAASASHEAVARYIAENSYFCPVLATGLSALYSSLPRKIEVRGDDWHSLRREDWMGVSSLVLFMNSLEFCNAVVGVAHPMVRSQLLDYLHNGFLVPVMGPALHKSSVDEMIASTAYLDLFLRSVTETSLLKTFLRFILLHRHDNDTILDTLLTRISSNSRLCMVSLSLFRTLLSLHCEDIMLQLVLRYLLPCTHVMLSQRRAIRETDMYGKSANKFLSLIPECCRLNAASSADRDDDNPFWGKVLNNPSTEAPAPPRPSTPSRLSFFMWQQSSGGGSGGGGSSNLATVDPLHSGPSGTHALSPDSPMHQQHTHTDCLEWDAGYLEYLKDARRGIEHCSWACRDWSAPYDGENPCPSAAPAPPPPPTSNASMAMFPEHFSFQHGGSSNTPPAQQRAAARSEWSSSDRDSGEWDVTIGKNNCISLTPRSKKRTLQTEELLPKPVPPLVPSLSAASSLSTSLSSSSPSQHISTSTITVTYQPMYNGTIGQGDGCSDSRDRGLEVKKVKRDLGEQQFLDENPNQNGSPISYPSHSRATAPQSIFSNRNSSEVKPLQFPTQVSTPDTKQLTNNTSGPYSTSSELPETIQSQQSVERLIEELLEQVPDDPQLPGDANGQGISIEAFTQELRELEDRVKERSQAACQQSAAAADSLSAEQQEEEQLSTALHSKLAGDVKGEGSEVGICSPARPLNQPASQPYTGPFMVVLFAKLENMLQNSLYVNILLTGIVAQLACYPQPLLRSFLLNTNMVFQPSVKSLIQVLGSVKNRIEAFAASHEDFPALLRKAQQYLVARGKLDWTDIPAAVPPLRRSDSLVKSRKPSLGDLILRHTNSPTRARHAAQVALAHVRDGSQSLHSALFRGGSGSSGLEKQAEALRVKNAVYCAVIFCEFLKELAAMAQEPPLPTAVRPAFASLILLYTSVVSGLGPHRVPPFTLKILRTNTEKVQTYSFRMFVGTPLDSSSTSPVQEHSPDPKSPDFESDCASPSLPHHSVPCWATQAQSDLAQAKEELRQIQVHHVTEVETVKRGVERAILGVHSEERRLLERVEQDYRDTEQRLEQVQRENIAAARVSQSLLEQRFDKLVKFQQQLQTVGHSVLSTNGPSQNPLLKEISEFLQPWEISVSLKKVIFKPSSQPNAVTFGDIQVQEQNLCLNVGGCGPQGKLCALHSQEVHHEDINHQSRGEKSTKRQGWASPIGRVVRRISLSNRSDLESEEEQKLSSAKIRRWLPKCEQFDWETSQVDEMETSCFNLQGEDGFLAVPSVLKNRDIKAKDTEYRMNTDGKYCSPTNQRRMLSVASSRKLSPSPERRRESAKISHRLSLDSRGGDKGKGSHESSSRPLHYGGSTLTSPRLTTRDHLVSQSCLDITSKVRSHSRLSQSSDEQSLGTLGDSGRAPSPADSLDSTYTFIVSPSHDFSLSKGSLNHSFHLSKSAVDLTHKTRPLICSGANKQELCSVKSGNFSSMLSSTSASPALSRGFMVFDRGQFLSNPKYIDNTILPQKNITTTGLKQAPVARSSSMPVIDCSSQEQKRGRGERGEHALVELEEEVDPSFMVFNTSGVHLMGQFGRQGSGRADFTLPSGIHATPQGHLFIVDCGNARVQVTDPQGNVLQQVTSPNVSGSFRRCRNYFDIAVNAKGLIALSCAAERALLVFSRHGRLLQTFGGSGLGSAKDELEAPRGVTVTRLDEFLVADIRKGTLIALKLDPKTGSRLERTVVTGFHRPYLVAACWSSGLVAVSERGNETGHVPCIKVLEPGWNTVRVLGVCAGMGPVLTCPWGICIDNDGNILVADWGEQHRIVLYPGQGVGWPIVNQGLSSPRGLTLLPDGQLAVSDRAKPLLLQASQYS</sequence>
<feature type="compositionally biased region" description="Basic and acidic residues" evidence="10">
    <location>
        <begin position="1533"/>
        <end position="1563"/>
    </location>
</feature>
<feature type="region of interest" description="Disordered" evidence="10">
    <location>
        <begin position="471"/>
        <end position="545"/>
    </location>
</feature>
<feature type="compositionally biased region" description="Gly residues" evidence="10">
    <location>
        <begin position="505"/>
        <end position="514"/>
    </location>
</feature>
<feature type="region of interest" description="Disordered" evidence="10">
    <location>
        <begin position="860"/>
        <end position="893"/>
    </location>
</feature>
<name>A0AAV9SPA2_9TELE</name>
<evidence type="ECO:0000259" key="11">
    <source>
        <dbReference type="Pfam" id="PF19314"/>
    </source>
</evidence>
<feature type="compositionally biased region" description="Polar residues" evidence="10">
    <location>
        <begin position="749"/>
        <end position="818"/>
    </location>
</feature>
<dbReference type="Proteomes" id="UP001311232">
    <property type="component" value="Unassembled WGS sequence"/>
</dbReference>
<dbReference type="EMBL" id="JAHHUM010000066">
    <property type="protein sequence ID" value="KAK5622903.1"/>
    <property type="molecule type" value="Genomic_DNA"/>
</dbReference>
<dbReference type="GO" id="GO:0008333">
    <property type="term" value="P:endosome to lysosome transport"/>
    <property type="evidence" value="ECO:0007669"/>
    <property type="project" value="TreeGrafter"/>
</dbReference>
<feature type="repeat" description="NHL" evidence="8">
    <location>
        <begin position="1789"/>
        <end position="1832"/>
    </location>
</feature>
<evidence type="ECO:0000256" key="4">
    <source>
        <dbReference type="ARBA" id="ARBA00024336"/>
    </source>
</evidence>
<comment type="subunit">
    <text evidence="7">Component of the FTS/Hook/FHIP complex (FHF complex), composed of AKTIP/FTS, FHIP1B, and one or more members of the Hook family of proteins HOOK1, HOOK2, and HOOK3. The FHF complex associates with the homotypic vesicular sorting complex (the HOPS complex).</text>
</comment>
<feature type="coiled-coil region" evidence="9">
    <location>
        <begin position="1224"/>
        <end position="1298"/>
    </location>
</feature>
<feature type="domain" description="FHF complex subunit HOOK-interacting protein C-terminal" evidence="11">
    <location>
        <begin position="928"/>
        <end position="1020"/>
    </location>
</feature>
<feature type="compositionally biased region" description="Pro residues" evidence="10">
    <location>
        <begin position="588"/>
        <end position="598"/>
    </location>
</feature>
<dbReference type="InterPro" id="IPR045669">
    <property type="entry name" value="FHIP_C"/>
</dbReference>
<feature type="region of interest" description="Disordered" evidence="10">
    <location>
        <begin position="610"/>
        <end position="642"/>
    </location>
</feature>
<dbReference type="Pfam" id="PF19314">
    <property type="entry name" value="DUF5917"/>
    <property type="match status" value="1"/>
</dbReference>
<evidence type="ECO:0000256" key="5">
    <source>
        <dbReference type="ARBA" id="ARBA00040201"/>
    </source>
</evidence>
<feature type="compositionally biased region" description="Polar residues" evidence="10">
    <location>
        <begin position="614"/>
        <end position="623"/>
    </location>
</feature>
<comment type="similarity">
    <text evidence="4">Belongs to the FHIP family.</text>
</comment>
<keyword evidence="3" id="KW-0653">Protein transport</keyword>
<feature type="compositionally biased region" description="Low complexity" evidence="10">
    <location>
        <begin position="868"/>
        <end position="884"/>
    </location>
</feature>